<evidence type="ECO:0000313" key="1">
    <source>
        <dbReference type="EMBL" id="TGN27984.1"/>
    </source>
</evidence>
<proteinExistence type="predicted"/>
<protein>
    <submittedName>
        <fullName evidence="1">Uncharacterized protein</fullName>
    </submittedName>
</protein>
<dbReference type="AlphaFoldDB" id="A0A4Z1BG89"/>
<dbReference type="Proteomes" id="UP000297998">
    <property type="component" value="Unassembled WGS sequence"/>
</dbReference>
<dbReference type="EMBL" id="SRPE01000004">
    <property type="protein sequence ID" value="TGN27984.1"/>
    <property type="molecule type" value="Genomic_DNA"/>
</dbReference>
<dbReference type="RefSeq" id="WP_135835167.1">
    <property type="nucleotide sequence ID" value="NZ_CAUQWU010000003.1"/>
</dbReference>
<name>A0A4Z1BG89_9FLAO</name>
<organism evidence="1 2">
    <name type="scientific">Empedobacter tilapiae</name>
    <dbReference type="NCBI Taxonomy" id="2491114"/>
    <lineage>
        <taxon>Bacteria</taxon>
        <taxon>Pseudomonadati</taxon>
        <taxon>Bacteroidota</taxon>
        <taxon>Flavobacteriia</taxon>
        <taxon>Flavobacteriales</taxon>
        <taxon>Weeksellaceae</taxon>
        <taxon>Empedobacter</taxon>
    </lineage>
</organism>
<keyword evidence="2" id="KW-1185">Reference proteome</keyword>
<accession>A0A4Z1BG89</accession>
<reference evidence="1 2" key="1">
    <citation type="submission" date="2019-03" db="EMBL/GenBank/DDBJ databases">
        <title>Empedobacter tilapiae sp. nov., isolated from an intestine of Nile tilapia Oreochromis niloticus.</title>
        <authorList>
            <person name="Kim Y.-O."/>
            <person name="Yoon J.-H."/>
        </authorList>
    </citation>
    <scope>NUCLEOTIDE SEQUENCE [LARGE SCALE GENOMIC DNA]</scope>
    <source>
        <strain evidence="1 2">MRS2</strain>
    </source>
</reference>
<gene>
    <name evidence="1" type="ORF">E4J94_07165</name>
</gene>
<sequence length="308" mass="35847">MRYLFLFFITIISCHGQNTILPNEINNPITGLNQINNTRFFVSNNSDFNQKNTTFHYKKDSLSGIYFNESVGNFYRISNFITETNAKNNIKSYSIKFNRLNGIYYLEHENDTEQISIHFGNDTIFNSIKAVFNQKTKDNVINFIKSASFDIKHKIDYGKIFSFKLNNSNTSFKAIEYNPNVIIYSTEKLVTAENPLYIDKIYVSEFYNKNVEGIVKNYLNNIDENIYQLELNEQPETTIDNLPTTRFTLTGTATLSHPNGQNISKNVSIDFYFIEKGKKIYVIRTEIFNNNQNAVKDVEKILQTIKFQ</sequence>
<comment type="caution">
    <text evidence="1">The sequence shown here is derived from an EMBL/GenBank/DDBJ whole genome shotgun (WGS) entry which is preliminary data.</text>
</comment>
<evidence type="ECO:0000313" key="2">
    <source>
        <dbReference type="Proteomes" id="UP000297998"/>
    </source>
</evidence>